<keyword evidence="1" id="KW-0732">Signal</keyword>
<keyword evidence="3" id="KW-1185">Reference proteome</keyword>
<evidence type="ECO:0000256" key="1">
    <source>
        <dbReference type="SAM" id="SignalP"/>
    </source>
</evidence>
<gene>
    <name evidence="2" type="ORF">NPX36_05080</name>
</gene>
<organism evidence="2 3">
    <name type="scientific">Paenimyroides aestuarii</name>
    <dbReference type="NCBI Taxonomy" id="2968490"/>
    <lineage>
        <taxon>Bacteria</taxon>
        <taxon>Pseudomonadati</taxon>
        <taxon>Bacteroidota</taxon>
        <taxon>Flavobacteriia</taxon>
        <taxon>Flavobacteriales</taxon>
        <taxon>Flavobacteriaceae</taxon>
        <taxon>Paenimyroides</taxon>
    </lineage>
</organism>
<dbReference type="Proteomes" id="UP001317001">
    <property type="component" value="Chromosome"/>
</dbReference>
<dbReference type="NCBIfam" id="TIGR01965">
    <property type="entry name" value="VCBS_repeat"/>
    <property type="match status" value="1"/>
</dbReference>
<evidence type="ECO:0000313" key="2">
    <source>
        <dbReference type="EMBL" id="UUV22414.1"/>
    </source>
</evidence>
<accession>A0ABY5NVF8</accession>
<proteinExistence type="predicted"/>
<dbReference type="EMBL" id="CP102382">
    <property type="protein sequence ID" value="UUV22414.1"/>
    <property type="molecule type" value="Genomic_DNA"/>
</dbReference>
<reference evidence="2 3" key="1">
    <citation type="submission" date="2022-08" db="EMBL/GenBank/DDBJ databases">
        <title>Myroides zhujiangensis sp. nov., a novel bacterium isolated from sediment in the Pearl River Estuary.</title>
        <authorList>
            <person name="Cui L."/>
        </authorList>
    </citation>
    <scope>NUCLEOTIDE SEQUENCE [LARGE SCALE GENOMIC DNA]</scope>
    <source>
        <strain evidence="2 3">SCSIO 72103</strain>
    </source>
</reference>
<evidence type="ECO:0000313" key="3">
    <source>
        <dbReference type="Proteomes" id="UP001317001"/>
    </source>
</evidence>
<dbReference type="InterPro" id="IPR010221">
    <property type="entry name" value="VCBS_dom"/>
</dbReference>
<name>A0ABY5NVF8_9FLAO</name>
<dbReference type="PROSITE" id="PS51257">
    <property type="entry name" value="PROKAR_LIPOPROTEIN"/>
    <property type="match status" value="1"/>
</dbReference>
<protein>
    <submittedName>
        <fullName evidence="2">VCBS domain-containing protein</fullName>
    </submittedName>
</protein>
<feature type="chain" id="PRO_5045346651" evidence="1">
    <location>
        <begin position="26"/>
        <end position="130"/>
    </location>
</feature>
<sequence length="130" mass="13985">MKKSVAKLCLAGILFFGAISCSSNDDNHVHQESQLEKFKGTWTGTFTGEDEGTWNATIDETGKATGKLFSGNLTFDLIGQVDKEGEINATYTSGSTQVGTMEGMMNESTAAGKWESQLDDIEGTWTGTKN</sequence>
<dbReference type="RefSeq" id="WP_257500331.1">
    <property type="nucleotide sequence ID" value="NZ_CP102382.1"/>
</dbReference>
<feature type="signal peptide" evidence="1">
    <location>
        <begin position="1"/>
        <end position="25"/>
    </location>
</feature>